<name>A0A9R1CV46_9EURY</name>
<gene>
    <name evidence="7" type="ORF">KM295_12690</name>
</gene>
<protein>
    <submittedName>
        <fullName evidence="7">EamA family transporter</fullName>
    </submittedName>
</protein>
<feature type="transmembrane region" description="Helical" evidence="5">
    <location>
        <begin position="182"/>
        <end position="201"/>
    </location>
</feature>
<comment type="subcellular location">
    <subcellularLocation>
        <location evidence="1">Membrane</location>
        <topology evidence="1">Multi-pass membrane protein</topology>
    </subcellularLocation>
</comment>
<proteinExistence type="predicted"/>
<feature type="domain" description="EamA" evidence="6">
    <location>
        <begin position="152"/>
        <end position="286"/>
    </location>
</feature>
<feature type="transmembrane region" description="Helical" evidence="5">
    <location>
        <begin position="150"/>
        <end position="170"/>
    </location>
</feature>
<evidence type="ECO:0000256" key="5">
    <source>
        <dbReference type="SAM" id="Phobius"/>
    </source>
</evidence>
<dbReference type="AlphaFoldDB" id="A0A9R1CV46"/>
<dbReference type="InterPro" id="IPR000620">
    <property type="entry name" value="EamA_dom"/>
</dbReference>
<dbReference type="PANTHER" id="PTHR32322:SF2">
    <property type="entry name" value="EAMA DOMAIN-CONTAINING PROTEIN"/>
    <property type="match status" value="1"/>
</dbReference>
<reference evidence="7" key="1">
    <citation type="journal article" date="2023" name="Front. Microbiol.">
        <title>Genomic-based phylogenetic and metabolic analyses of the genus Natronomonas, and description of Natronomonas aquatica sp. nov.</title>
        <authorList>
            <person name="Garcia-Roldan A."/>
            <person name="Duran-Viseras A."/>
            <person name="de la Haba R.R."/>
            <person name="Corral P."/>
            <person name="Sanchez-Porro C."/>
            <person name="Ventosa A."/>
        </authorList>
    </citation>
    <scope>NUCLEOTIDE SEQUENCE</scope>
    <source>
        <strain evidence="7">F2-12</strain>
    </source>
</reference>
<keyword evidence="8" id="KW-1185">Reference proteome</keyword>
<feature type="domain" description="EamA" evidence="6">
    <location>
        <begin position="13"/>
        <end position="138"/>
    </location>
</feature>
<evidence type="ECO:0000259" key="6">
    <source>
        <dbReference type="Pfam" id="PF00892"/>
    </source>
</evidence>
<feature type="transmembrane region" description="Helical" evidence="5">
    <location>
        <begin position="270"/>
        <end position="286"/>
    </location>
</feature>
<dbReference type="Proteomes" id="UP001139494">
    <property type="component" value="Unassembled WGS sequence"/>
</dbReference>
<organism evidence="7 8">
    <name type="scientific">Natronomonas aquatica</name>
    <dbReference type="NCBI Taxonomy" id="2841590"/>
    <lineage>
        <taxon>Archaea</taxon>
        <taxon>Methanobacteriati</taxon>
        <taxon>Methanobacteriota</taxon>
        <taxon>Stenosarchaea group</taxon>
        <taxon>Halobacteria</taxon>
        <taxon>Halobacteriales</taxon>
        <taxon>Natronomonadaceae</taxon>
        <taxon>Natronomonas</taxon>
    </lineage>
</organism>
<dbReference type="EMBL" id="JAHLKM010000022">
    <property type="protein sequence ID" value="MCQ4334317.1"/>
    <property type="molecule type" value="Genomic_DNA"/>
</dbReference>
<feature type="transmembrane region" description="Helical" evidence="5">
    <location>
        <begin position="66"/>
        <end position="87"/>
    </location>
</feature>
<evidence type="ECO:0000256" key="3">
    <source>
        <dbReference type="ARBA" id="ARBA00022989"/>
    </source>
</evidence>
<evidence type="ECO:0000313" key="8">
    <source>
        <dbReference type="Proteomes" id="UP001139494"/>
    </source>
</evidence>
<feature type="transmembrane region" description="Helical" evidence="5">
    <location>
        <begin position="213"/>
        <end position="235"/>
    </location>
</feature>
<keyword evidence="2 5" id="KW-0812">Transmembrane</keyword>
<dbReference type="InterPro" id="IPR037185">
    <property type="entry name" value="EmrE-like"/>
</dbReference>
<comment type="caution">
    <text evidence="7">The sequence shown here is derived from an EMBL/GenBank/DDBJ whole genome shotgun (WGS) entry which is preliminary data.</text>
</comment>
<evidence type="ECO:0000256" key="2">
    <source>
        <dbReference type="ARBA" id="ARBA00022692"/>
    </source>
</evidence>
<feature type="transmembrane region" description="Helical" evidence="5">
    <location>
        <begin position="35"/>
        <end position="54"/>
    </location>
</feature>
<dbReference type="InterPro" id="IPR050638">
    <property type="entry name" value="AA-Vitamin_Transporters"/>
</dbReference>
<dbReference type="PANTHER" id="PTHR32322">
    <property type="entry name" value="INNER MEMBRANE TRANSPORTER"/>
    <property type="match status" value="1"/>
</dbReference>
<feature type="transmembrane region" description="Helical" evidence="5">
    <location>
        <begin position="119"/>
        <end position="138"/>
    </location>
</feature>
<keyword evidence="3 5" id="KW-1133">Transmembrane helix</keyword>
<dbReference type="GO" id="GO:0016020">
    <property type="term" value="C:membrane"/>
    <property type="evidence" value="ECO:0007669"/>
    <property type="project" value="UniProtKB-SubCell"/>
</dbReference>
<sequence length="304" mass="31514">MTRWFDASMFGALSVVWGLTFPAISVGLEFLPPLLFAALRYDVAAAVLLGYAAVRTDEWVPAGRNNQFAILGGGLFLIAGTGLLFIGQQTVPSGIAGIMQALMPIATAAWALFLLGEHLTVRGAIGVGIGFLGIALVVQPDPNNLLGGDTLGRLIIVGQVISVALGGVIIQRVVPSMDRVPLIGWSMLLGAIILHGLSLGVGELPGGGLTTPAAIGAILYLGVFATAIAYYIYFYIIEVHGAFQASLIAYLVPVVATIVGVFALGESINWLSYAGFGFVAAGFALLKRRALAAAIGDASIPGHR</sequence>
<feature type="transmembrane region" description="Helical" evidence="5">
    <location>
        <begin position="247"/>
        <end position="264"/>
    </location>
</feature>
<evidence type="ECO:0000256" key="1">
    <source>
        <dbReference type="ARBA" id="ARBA00004141"/>
    </source>
</evidence>
<accession>A0A9R1CV46</accession>
<evidence type="ECO:0000313" key="7">
    <source>
        <dbReference type="EMBL" id="MCQ4334317.1"/>
    </source>
</evidence>
<feature type="transmembrane region" description="Helical" evidence="5">
    <location>
        <begin position="93"/>
        <end position="112"/>
    </location>
</feature>
<evidence type="ECO:0000256" key="4">
    <source>
        <dbReference type="ARBA" id="ARBA00023136"/>
    </source>
</evidence>
<dbReference type="Gene3D" id="1.10.3730.20">
    <property type="match status" value="1"/>
</dbReference>
<dbReference type="RefSeq" id="WP_256030353.1">
    <property type="nucleotide sequence ID" value="NZ_JAHLKM010000022.1"/>
</dbReference>
<keyword evidence="4 5" id="KW-0472">Membrane</keyword>
<dbReference type="Pfam" id="PF00892">
    <property type="entry name" value="EamA"/>
    <property type="match status" value="2"/>
</dbReference>
<dbReference type="SUPFAM" id="SSF103481">
    <property type="entry name" value="Multidrug resistance efflux transporter EmrE"/>
    <property type="match status" value="2"/>
</dbReference>